<evidence type="ECO:0000313" key="7">
    <source>
        <dbReference type="Proteomes" id="UP000247810"/>
    </source>
</evidence>
<proteinExistence type="inferred from homology"/>
<comment type="similarity">
    <text evidence="1 5">Belongs to the fungal hydrophobin family.</text>
</comment>
<evidence type="ECO:0000256" key="1">
    <source>
        <dbReference type="ARBA" id="ARBA00010446"/>
    </source>
</evidence>
<evidence type="ECO:0000256" key="3">
    <source>
        <dbReference type="ARBA" id="ARBA00022729"/>
    </source>
</evidence>
<accession>A0A319EC09</accession>
<feature type="chain" id="PRO_5016188814" description="Hydrophobin" evidence="5">
    <location>
        <begin position="17"/>
        <end position="151"/>
    </location>
</feature>
<dbReference type="GO" id="GO:0009277">
    <property type="term" value="C:fungal-type cell wall"/>
    <property type="evidence" value="ECO:0007669"/>
    <property type="project" value="InterPro"/>
</dbReference>
<dbReference type="AlphaFoldDB" id="A0A319EC09"/>
<organism evidence="6 7">
    <name type="scientific">Aspergillus ellipticus CBS 707.79</name>
    <dbReference type="NCBI Taxonomy" id="1448320"/>
    <lineage>
        <taxon>Eukaryota</taxon>
        <taxon>Fungi</taxon>
        <taxon>Dikarya</taxon>
        <taxon>Ascomycota</taxon>
        <taxon>Pezizomycotina</taxon>
        <taxon>Eurotiomycetes</taxon>
        <taxon>Eurotiomycetidae</taxon>
        <taxon>Eurotiales</taxon>
        <taxon>Aspergillaceae</taxon>
        <taxon>Aspergillus</taxon>
        <taxon>Aspergillus subgen. Circumdati</taxon>
    </lineage>
</organism>
<dbReference type="SMART" id="SM00075">
    <property type="entry name" value="HYDRO"/>
    <property type="match status" value="1"/>
</dbReference>
<dbReference type="VEuPathDB" id="FungiDB:BO71DRAFT_338397"/>
<dbReference type="Proteomes" id="UP000247810">
    <property type="component" value="Unassembled WGS sequence"/>
</dbReference>
<gene>
    <name evidence="6" type="ORF">BO71DRAFT_338397</name>
</gene>
<keyword evidence="5" id="KW-0134">Cell wall</keyword>
<evidence type="ECO:0000256" key="2">
    <source>
        <dbReference type="ARBA" id="ARBA00022525"/>
    </source>
</evidence>
<dbReference type="Pfam" id="PF01185">
    <property type="entry name" value="Hydrophobin"/>
    <property type="match status" value="1"/>
</dbReference>
<dbReference type="OrthoDB" id="4225815at2759"/>
<keyword evidence="4 5" id="KW-1015">Disulfide bond</keyword>
<dbReference type="GO" id="GO:0005199">
    <property type="term" value="F:structural constituent of cell wall"/>
    <property type="evidence" value="ECO:0007669"/>
    <property type="project" value="InterPro"/>
</dbReference>
<comment type="subcellular location">
    <subcellularLocation>
        <location evidence="5">Secreted</location>
        <location evidence="5">Cell wall</location>
    </subcellularLocation>
</comment>
<protein>
    <recommendedName>
        <fullName evidence="5">Hydrophobin</fullName>
    </recommendedName>
</protein>
<sequence length="151" mass="15616">MKFSAVILALASLAVARPSDAPSSLRTQEGDGKGPAYPIPDEWTYQDGADKCGDKAELSCCNQATYAGDSTTINDGILAGLLSNLISSGSGSQGVGIADQCSKVDVNIPIIAVGAQDFLNQQCKQNVACCQKSGADAVSFHLPSLHHHDPP</sequence>
<dbReference type="CDD" id="cd23507">
    <property type="entry name" value="hydrophobin_I"/>
    <property type="match status" value="1"/>
</dbReference>
<dbReference type="EMBL" id="KZ826076">
    <property type="protein sequence ID" value="PYH88642.1"/>
    <property type="molecule type" value="Genomic_DNA"/>
</dbReference>
<evidence type="ECO:0000313" key="6">
    <source>
        <dbReference type="EMBL" id="PYH88642.1"/>
    </source>
</evidence>
<reference evidence="6 7" key="1">
    <citation type="submission" date="2018-02" db="EMBL/GenBank/DDBJ databases">
        <title>The genomes of Aspergillus section Nigri reveals drivers in fungal speciation.</title>
        <authorList>
            <consortium name="DOE Joint Genome Institute"/>
            <person name="Vesth T.C."/>
            <person name="Nybo J."/>
            <person name="Theobald S."/>
            <person name="Brandl J."/>
            <person name="Frisvad J.C."/>
            <person name="Nielsen K.F."/>
            <person name="Lyhne E.K."/>
            <person name="Kogle M.E."/>
            <person name="Kuo A."/>
            <person name="Riley R."/>
            <person name="Clum A."/>
            <person name="Nolan M."/>
            <person name="Lipzen A."/>
            <person name="Salamov A."/>
            <person name="Henrissat B."/>
            <person name="Wiebenga A."/>
            <person name="De vries R.P."/>
            <person name="Grigoriev I.V."/>
            <person name="Mortensen U.H."/>
            <person name="Andersen M.R."/>
            <person name="Baker S.E."/>
        </authorList>
    </citation>
    <scope>NUCLEOTIDE SEQUENCE [LARGE SCALE GENOMIC DNA]</scope>
    <source>
        <strain evidence="6 7">CBS 707.79</strain>
    </source>
</reference>
<feature type="signal peptide" evidence="5">
    <location>
        <begin position="1"/>
        <end position="16"/>
    </location>
</feature>
<keyword evidence="7" id="KW-1185">Reference proteome</keyword>
<dbReference type="InterPro" id="IPR001338">
    <property type="entry name" value="Class_I_Hydrophobin"/>
</dbReference>
<keyword evidence="3 5" id="KW-0732">Signal</keyword>
<evidence type="ECO:0000256" key="5">
    <source>
        <dbReference type="RuleBase" id="RU365009"/>
    </source>
</evidence>
<dbReference type="PROSITE" id="PS00956">
    <property type="entry name" value="HYDROPHOBIN"/>
    <property type="match status" value="1"/>
</dbReference>
<name>A0A319EC09_9EURO</name>
<dbReference type="STRING" id="1448320.A0A319EC09"/>
<dbReference type="InterPro" id="IPR019778">
    <property type="entry name" value="Class_I_Hydrophobin_CS"/>
</dbReference>
<evidence type="ECO:0000256" key="4">
    <source>
        <dbReference type="ARBA" id="ARBA00023157"/>
    </source>
</evidence>
<keyword evidence="2 5" id="KW-0964">Secreted</keyword>